<feature type="domain" description="Integrase catalytic" evidence="1">
    <location>
        <begin position="23"/>
        <end position="204"/>
    </location>
</feature>
<dbReference type="Pfam" id="PF24764">
    <property type="entry name" value="rva_4"/>
    <property type="match status" value="1"/>
</dbReference>
<evidence type="ECO:0000313" key="3">
    <source>
        <dbReference type="Proteomes" id="UP001159405"/>
    </source>
</evidence>
<comment type="caution">
    <text evidence="2">The sequence shown here is derived from an EMBL/GenBank/DDBJ whole genome shotgun (WGS) entry which is preliminary data.</text>
</comment>
<organism evidence="2 3">
    <name type="scientific">Porites lobata</name>
    <dbReference type="NCBI Taxonomy" id="104759"/>
    <lineage>
        <taxon>Eukaryota</taxon>
        <taxon>Metazoa</taxon>
        <taxon>Cnidaria</taxon>
        <taxon>Anthozoa</taxon>
        <taxon>Hexacorallia</taxon>
        <taxon>Scleractinia</taxon>
        <taxon>Fungiina</taxon>
        <taxon>Poritidae</taxon>
        <taxon>Porites</taxon>
    </lineage>
</organism>
<dbReference type="InterPro" id="IPR036397">
    <property type="entry name" value="RNaseH_sf"/>
</dbReference>
<gene>
    <name evidence="2" type="ORF">PLOB_00024784</name>
</gene>
<evidence type="ECO:0000313" key="2">
    <source>
        <dbReference type="EMBL" id="CAH3034893.1"/>
    </source>
</evidence>
<dbReference type="Gene3D" id="3.30.420.10">
    <property type="entry name" value="Ribonuclease H-like superfamily/Ribonuclease H"/>
    <property type="match status" value="1"/>
</dbReference>
<dbReference type="InterPro" id="IPR001584">
    <property type="entry name" value="Integrase_cat-core"/>
</dbReference>
<keyword evidence="3" id="KW-1185">Reference proteome</keyword>
<dbReference type="PANTHER" id="PTHR46791">
    <property type="entry name" value="EXPRESSED PROTEIN"/>
    <property type="match status" value="1"/>
</dbReference>
<dbReference type="InterPro" id="IPR012337">
    <property type="entry name" value="RNaseH-like_sf"/>
</dbReference>
<dbReference type="PANTHER" id="PTHR46791:SF4">
    <property type="match status" value="1"/>
</dbReference>
<protein>
    <recommendedName>
        <fullName evidence="1">Integrase catalytic domain-containing protein</fullName>
    </recommendedName>
</protein>
<dbReference type="SUPFAM" id="SSF53098">
    <property type="entry name" value="Ribonuclease H-like"/>
    <property type="match status" value="1"/>
</dbReference>
<evidence type="ECO:0000259" key="1">
    <source>
        <dbReference type="PROSITE" id="PS50994"/>
    </source>
</evidence>
<dbReference type="EMBL" id="CALNXK010000003">
    <property type="protein sequence ID" value="CAH3034893.1"/>
    <property type="molecule type" value="Genomic_DNA"/>
</dbReference>
<accession>A0ABN8MT89</accession>
<proteinExistence type="predicted"/>
<dbReference type="InterPro" id="IPR058913">
    <property type="entry name" value="Integrase_dom_put"/>
</dbReference>
<sequence length="289" mass="32883">MRELDPVGTALRWRGTICRRKYNVQGPNALWHIDGNHKMIRWRLVVHTAIDGYSRLIPYLHCANNNRSDTVLALFQNACQSYGMPSRVRSDHGLENMGVARMMLECRGVNRGSMITGSSVHNQRVERLHRDVTSGVLRSYIDEFNMMERSGLLDPINEVHLLSLHLVFLQEIKKSLDEFTRQWNYHGLSTEGGSSPLQLWTKGLLRSANGRNSPLDGILSEEELIWYGLDEEDAISVSEEDQEVIVPSSNIPLSEDQLGYLHSLVPTNLTRSERISKYVELVGVVNEML</sequence>
<dbReference type="Proteomes" id="UP001159405">
    <property type="component" value="Unassembled WGS sequence"/>
</dbReference>
<dbReference type="PROSITE" id="PS50994">
    <property type="entry name" value="INTEGRASE"/>
    <property type="match status" value="1"/>
</dbReference>
<name>A0ABN8MT89_9CNID</name>
<reference evidence="2 3" key="1">
    <citation type="submission" date="2022-05" db="EMBL/GenBank/DDBJ databases">
        <authorList>
            <consortium name="Genoscope - CEA"/>
            <person name="William W."/>
        </authorList>
    </citation>
    <scope>NUCLEOTIDE SEQUENCE [LARGE SCALE GENOMIC DNA]</scope>
</reference>